<gene>
    <name evidence="2" type="ORF">ACHAWO_004792</name>
</gene>
<proteinExistence type="predicted"/>
<dbReference type="InterPro" id="IPR013211">
    <property type="entry name" value="LVIVD"/>
</dbReference>
<keyword evidence="1" id="KW-0812">Transmembrane</keyword>
<name>A0ABD3P342_9STRA</name>
<keyword evidence="3" id="KW-1185">Reference proteome</keyword>
<comment type="caution">
    <text evidence="2">The sequence shown here is derived from an EMBL/GenBank/DDBJ whole genome shotgun (WGS) entry which is preliminary data.</text>
</comment>
<dbReference type="Proteomes" id="UP001530400">
    <property type="component" value="Unassembled WGS sequence"/>
</dbReference>
<dbReference type="Pfam" id="PF08309">
    <property type="entry name" value="LVIVD"/>
    <property type="match status" value="1"/>
</dbReference>
<accession>A0ABD3P342</accession>
<reference evidence="2 3" key="1">
    <citation type="submission" date="2024-10" db="EMBL/GenBank/DDBJ databases">
        <title>Updated reference genomes for cyclostephanoid diatoms.</title>
        <authorList>
            <person name="Roberts W.R."/>
            <person name="Alverson A.J."/>
        </authorList>
    </citation>
    <scope>NUCLEOTIDE SEQUENCE [LARGE SCALE GENOMIC DNA]</scope>
    <source>
        <strain evidence="2 3">AJA010-31</strain>
    </source>
</reference>
<dbReference type="AlphaFoldDB" id="A0ABD3P342"/>
<organism evidence="2 3">
    <name type="scientific">Cyclotella atomus</name>
    <dbReference type="NCBI Taxonomy" id="382360"/>
    <lineage>
        <taxon>Eukaryota</taxon>
        <taxon>Sar</taxon>
        <taxon>Stramenopiles</taxon>
        <taxon>Ochrophyta</taxon>
        <taxon>Bacillariophyta</taxon>
        <taxon>Coscinodiscophyceae</taxon>
        <taxon>Thalassiosirophycidae</taxon>
        <taxon>Stephanodiscales</taxon>
        <taxon>Stephanodiscaceae</taxon>
        <taxon>Cyclotella</taxon>
    </lineage>
</organism>
<evidence type="ECO:0000313" key="3">
    <source>
        <dbReference type="Proteomes" id="UP001530400"/>
    </source>
</evidence>
<feature type="transmembrane region" description="Helical" evidence="1">
    <location>
        <begin position="7"/>
        <end position="26"/>
    </location>
</feature>
<evidence type="ECO:0000256" key="1">
    <source>
        <dbReference type="SAM" id="Phobius"/>
    </source>
</evidence>
<dbReference type="EMBL" id="JALLPJ020000825">
    <property type="protein sequence ID" value="KAL3781979.1"/>
    <property type="molecule type" value="Genomic_DNA"/>
</dbReference>
<evidence type="ECO:0000313" key="2">
    <source>
        <dbReference type="EMBL" id="KAL3781979.1"/>
    </source>
</evidence>
<protein>
    <submittedName>
        <fullName evidence="2">Uncharacterized protein</fullName>
    </submittedName>
</protein>
<keyword evidence="1" id="KW-0472">Membrane</keyword>
<keyword evidence="1" id="KW-1133">Transmembrane helix</keyword>
<sequence>MKNQMKIIYYLFVMSAISVSYLRMAYDELNEQEKSNTELCTPIAIGHQMTDDTSFASMKATKLILPSMTYQTRHSQSSLYDAVPHNGEVHGNYLYVAFYSVGLRVFDISNPIYPYEVGKTETCRDADGTGVLIDPPSIGSGAWNAVVAIIRTSFSFFSH</sequence>